<dbReference type="Gene3D" id="1.10.10.10">
    <property type="entry name" value="Winged helix-like DNA-binding domain superfamily/Winged helix DNA-binding domain"/>
    <property type="match status" value="1"/>
</dbReference>
<dbReference type="SMART" id="SM00419">
    <property type="entry name" value="HTH_CRP"/>
    <property type="match status" value="1"/>
</dbReference>
<comment type="caution">
    <text evidence="2">The sequence shown here is derived from an EMBL/GenBank/DDBJ whole genome shotgun (WGS) entry which is preliminary data.</text>
</comment>
<name>A0ABU3BYE2_9GAMM</name>
<dbReference type="EMBL" id="JAVRIB010000004">
    <property type="protein sequence ID" value="MDT0634327.1"/>
    <property type="molecule type" value="Genomic_DNA"/>
</dbReference>
<keyword evidence="3" id="KW-1185">Reference proteome</keyword>
<reference evidence="2 3" key="1">
    <citation type="submission" date="2023-09" db="EMBL/GenBank/DDBJ databases">
        <authorList>
            <person name="Rey-Velasco X."/>
        </authorList>
    </citation>
    <scope>NUCLEOTIDE SEQUENCE [LARGE SCALE GENOMIC DNA]</scope>
    <source>
        <strain evidence="2 3">W335</strain>
    </source>
</reference>
<dbReference type="InterPro" id="IPR036390">
    <property type="entry name" value="WH_DNA-bd_sf"/>
</dbReference>
<dbReference type="Proteomes" id="UP001251857">
    <property type="component" value="Unassembled WGS sequence"/>
</dbReference>
<dbReference type="Pfam" id="PF13545">
    <property type="entry name" value="HTH_Crp_2"/>
    <property type="match status" value="1"/>
</dbReference>
<feature type="domain" description="HTH crp-type" evidence="1">
    <location>
        <begin position="18"/>
        <end position="88"/>
    </location>
</feature>
<dbReference type="InterPro" id="IPR036388">
    <property type="entry name" value="WH-like_DNA-bd_sf"/>
</dbReference>
<gene>
    <name evidence="2" type="ORF">RM532_05090</name>
</gene>
<organism evidence="2 3">
    <name type="scientific">Spectribacter hydrogenoxidans</name>
    <dbReference type="NCBI Taxonomy" id="3075608"/>
    <lineage>
        <taxon>Bacteria</taxon>
        <taxon>Pseudomonadati</taxon>
        <taxon>Pseudomonadota</taxon>
        <taxon>Gammaproteobacteria</taxon>
        <taxon>Salinisphaerales</taxon>
        <taxon>Salinisphaeraceae</taxon>
        <taxon>Spectribacter</taxon>
    </lineage>
</organism>
<dbReference type="RefSeq" id="WP_311652085.1">
    <property type="nucleotide sequence ID" value="NZ_JAVRIB010000004.1"/>
</dbReference>
<evidence type="ECO:0000313" key="3">
    <source>
        <dbReference type="Proteomes" id="UP001251857"/>
    </source>
</evidence>
<dbReference type="PROSITE" id="PS51063">
    <property type="entry name" value="HTH_CRP_2"/>
    <property type="match status" value="1"/>
</dbReference>
<dbReference type="SUPFAM" id="SSF46785">
    <property type="entry name" value="Winged helix' DNA-binding domain"/>
    <property type="match status" value="1"/>
</dbReference>
<sequence>MSMRLRERVAEIEALSLQNGALRLANFLLRETSTHDTERDVIRLTLAKNVIAARLSLQPETLSRLLRRFKDRRLIGVNGREITVLDRAGLDAAAMTDDL</sequence>
<evidence type="ECO:0000313" key="2">
    <source>
        <dbReference type="EMBL" id="MDT0634327.1"/>
    </source>
</evidence>
<dbReference type="InterPro" id="IPR012318">
    <property type="entry name" value="HTH_CRP"/>
</dbReference>
<evidence type="ECO:0000259" key="1">
    <source>
        <dbReference type="PROSITE" id="PS51063"/>
    </source>
</evidence>
<protein>
    <submittedName>
        <fullName evidence="2">Helix-turn-helix domain-containing protein</fullName>
    </submittedName>
</protein>
<proteinExistence type="predicted"/>
<accession>A0ABU3BYE2</accession>